<accession>A0A089Q3U0</accession>
<evidence type="ECO:0000313" key="3">
    <source>
        <dbReference type="Proteomes" id="UP000029492"/>
    </source>
</evidence>
<feature type="compositionally biased region" description="Pro residues" evidence="1">
    <location>
        <begin position="125"/>
        <end position="136"/>
    </location>
</feature>
<dbReference type="PANTHER" id="PTHR46637">
    <property type="entry name" value="TIS1421-TRANSPOSASE PROTEIN A"/>
    <property type="match status" value="1"/>
</dbReference>
<evidence type="ECO:0000256" key="1">
    <source>
        <dbReference type="SAM" id="MobiDB-lite"/>
    </source>
</evidence>
<dbReference type="STRING" id="693986.MOC_1489"/>
<keyword evidence="3" id="KW-1185">Reference proteome</keyword>
<dbReference type="HOGENOM" id="CLU_055261_2_2_5"/>
<feature type="region of interest" description="Disordered" evidence="1">
    <location>
        <begin position="1"/>
        <end position="51"/>
    </location>
</feature>
<dbReference type="EMBL" id="CP003811">
    <property type="protein sequence ID" value="AIQ89244.1"/>
    <property type="molecule type" value="Genomic_DNA"/>
</dbReference>
<dbReference type="KEGG" id="mor:MOC_1489"/>
<organism evidence="2 3">
    <name type="scientific">Methylobacterium oryzae CBMB20</name>
    <dbReference type="NCBI Taxonomy" id="693986"/>
    <lineage>
        <taxon>Bacteria</taxon>
        <taxon>Pseudomonadati</taxon>
        <taxon>Pseudomonadota</taxon>
        <taxon>Alphaproteobacteria</taxon>
        <taxon>Hyphomicrobiales</taxon>
        <taxon>Methylobacteriaceae</taxon>
        <taxon>Methylobacterium</taxon>
    </lineage>
</organism>
<gene>
    <name evidence="2" type="ORF">MOC_1489</name>
</gene>
<dbReference type="InterPro" id="IPR052909">
    <property type="entry name" value="Transposase_6_like"/>
</dbReference>
<feature type="compositionally biased region" description="Basic and acidic residues" evidence="1">
    <location>
        <begin position="20"/>
        <end position="32"/>
    </location>
</feature>
<dbReference type="Proteomes" id="UP000029492">
    <property type="component" value="Chromosome"/>
</dbReference>
<protein>
    <submittedName>
        <fullName evidence="2">Transposase of ISMex15, IS5 family (ORF 1)</fullName>
    </submittedName>
</protein>
<feature type="region of interest" description="Disordered" evidence="1">
    <location>
        <begin position="103"/>
        <end position="145"/>
    </location>
</feature>
<name>A0A089Q3U0_9HYPH</name>
<dbReference type="eggNOG" id="COG3293">
    <property type="taxonomic scope" value="Bacteria"/>
</dbReference>
<reference evidence="2 3" key="1">
    <citation type="journal article" date="2014" name="PLoS ONE">
        <title>Genome Information of Methylobacterium oryzae, a Plant-Probiotic Methylotroph in the Phyllosphere.</title>
        <authorList>
            <person name="Kwak M.J."/>
            <person name="Jeong H."/>
            <person name="Madhaiyan M."/>
            <person name="Lee Y."/>
            <person name="Sa T.M."/>
            <person name="Oh T.K."/>
            <person name="Kim J.F."/>
        </authorList>
    </citation>
    <scope>NUCLEOTIDE SEQUENCE [LARGE SCALE GENOMIC DNA]</scope>
    <source>
        <strain evidence="2 3">CBMB20</strain>
    </source>
</reference>
<dbReference type="PANTHER" id="PTHR46637:SF1">
    <property type="entry name" value="BLL5188 PROTEIN"/>
    <property type="match status" value="1"/>
</dbReference>
<sequence length="145" mass="15120">MDHSWLTDEQSAKIAPHLPTDTRGKERVDDPRVIGGIGHGLKSGGRRADAPREIYGPKKTLTASCAGQARTGGLFEALAQAGGPPAQGLIDASGVEAHRCSTGGEGENRCGQAGARAVDARPGSTRPPRPRLPPARFPADRRAGR</sequence>
<evidence type="ECO:0000313" key="2">
    <source>
        <dbReference type="EMBL" id="AIQ89244.1"/>
    </source>
</evidence>
<proteinExistence type="predicted"/>
<dbReference type="AlphaFoldDB" id="A0A089Q3U0"/>